<sequence length="75" mass="8601">MECPICGSQCEEIHVTVVEYPNKAVNFEDLANYLFTTLIDKGYAVNYDDINMILDIIDEYMIIGGEEENDETERS</sequence>
<name>A0A6J5MA36_9CAUD</name>
<organism evidence="1">
    <name type="scientific">uncultured Caudovirales phage</name>
    <dbReference type="NCBI Taxonomy" id="2100421"/>
    <lineage>
        <taxon>Viruses</taxon>
        <taxon>Duplodnaviria</taxon>
        <taxon>Heunggongvirae</taxon>
        <taxon>Uroviricota</taxon>
        <taxon>Caudoviricetes</taxon>
        <taxon>Peduoviridae</taxon>
        <taxon>Maltschvirus</taxon>
        <taxon>Maltschvirus maltsch</taxon>
    </lineage>
</organism>
<accession>A0A6J5MA36</accession>
<gene>
    <name evidence="1" type="ORF">UFOVP453_7</name>
</gene>
<evidence type="ECO:0000313" key="1">
    <source>
        <dbReference type="EMBL" id="CAB4143885.1"/>
    </source>
</evidence>
<reference evidence="1" key="1">
    <citation type="submission" date="2020-04" db="EMBL/GenBank/DDBJ databases">
        <authorList>
            <person name="Chiriac C."/>
            <person name="Salcher M."/>
            <person name="Ghai R."/>
            <person name="Kavagutti S V."/>
        </authorList>
    </citation>
    <scope>NUCLEOTIDE SEQUENCE</scope>
</reference>
<dbReference type="EMBL" id="LR796426">
    <property type="protein sequence ID" value="CAB4143885.1"/>
    <property type="molecule type" value="Genomic_DNA"/>
</dbReference>
<proteinExistence type="predicted"/>
<protein>
    <submittedName>
        <fullName evidence="1">Uncharacterized protein</fullName>
    </submittedName>
</protein>